<evidence type="ECO:0000313" key="3">
    <source>
        <dbReference type="Proteomes" id="UP000765507"/>
    </source>
</evidence>
<feature type="non-terminal residue" evidence="2">
    <location>
        <position position="61"/>
    </location>
</feature>
<dbReference type="AlphaFoldDB" id="A0A8T1TJW3"/>
<feature type="region of interest" description="Disordered" evidence="1">
    <location>
        <begin position="1"/>
        <end position="61"/>
    </location>
</feature>
<dbReference type="EMBL" id="JAHGAV010000001">
    <property type="protein sequence ID" value="KAG6941045.1"/>
    <property type="molecule type" value="Genomic_DNA"/>
</dbReference>
<gene>
    <name evidence="2" type="ORF">G0U57_007140</name>
</gene>
<comment type="caution">
    <text evidence="2">The sequence shown here is derived from an EMBL/GenBank/DDBJ whole genome shotgun (WGS) entry which is preliminary data.</text>
</comment>
<protein>
    <submittedName>
        <fullName evidence="2">Uncharacterized protein</fullName>
    </submittedName>
</protein>
<proteinExistence type="predicted"/>
<evidence type="ECO:0000256" key="1">
    <source>
        <dbReference type="SAM" id="MobiDB-lite"/>
    </source>
</evidence>
<feature type="compositionally biased region" description="Basic residues" evidence="1">
    <location>
        <begin position="50"/>
        <end position="61"/>
    </location>
</feature>
<keyword evidence="3" id="KW-1185">Reference proteome</keyword>
<accession>A0A8T1TJW3</accession>
<sequence length="61" mass="7121">GLSQEEEILDEDVEGEGTKRQRTTRRSEMHAARSSSLSRRRLASHSCRMLAKRKQERRPLI</sequence>
<name>A0A8T1TJW3_CHESE</name>
<organism evidence="2 3">
    <name type="scientific">Chelydra serpentina</name>
    <name type="common">Snapping turtle</name>
    <name type="synonym">Testudo serpentina</name>
    <dbReference type="NCBI Taxonomy" id="8475"/>
    <lineage>
        <taxon>Eukaryota</taxon>
        <taxon>Metazoa</taxon>
        <taxon>Chordata</taxon>
        <taxon>Craniata</taxon>
        <taxon>Vertebrata</taxon>
        <taxon>Euteleostomi</taxon>
        <taxon>Archelosauria</taxon>
        <taxon>Testudinata</taxon>
        <taxon>Testudines</taxon>
        <taxon>Cryptodira</taxon>
        <taxon>Durocryptodira</taxon>
        <taxon>Americhelydia</taxon>
        <taxon>Chelydroidea</taxon>
        <taxon>Chelydridae</taxon>
        <taxon>Chelydra</taxon>
    </lineage>
</organism>
<feature type="compositionally biased region" description="Acidic residues" evidence="1">
    <location>
        <begin position="1"/>
        <end position="15"/>
    </location>
</feature>
<reference evidence="2 3" key="1">
    <citation type="journal article" date="2020" name="G3 (Bethesda)">
        <title>Draft Genome of the Common Snapping Turtle, Chelydra serpentina, a Model for Phenotypic Plasticity in Reptiles.</title>
        <authorList>
            <person name="Das D."/>
            <person name="Singh S.K."/>
            <person name="Bierstedt J."/>
            <person name="Erickson A."/>
            <person name="Galli G.L.J."/>
            <person name="Crossley D.A. 2nd"/>
            <person name="Rhen T."/>
        </authorList>
    </citation>
    <scope>NUCLEOTIDE SEQUENCE [LARGE SCALE GENOMIC DNA]</scope>
    <source>
        <strain evidence="2">KW</strain>
    </source>
</reference>
<evidence type="ECO:0000313" key="2">
    <source>
        <dbReference type="EMBL" id="KAG6941045.1"/>
    </source>
</evidence>
<dbReference type="Proteomes" id="UP000765507">
    <property type="component" value="Unassembled WGS sequence"/>
</dbReference>